<protein>
    <submittedName>
        <fullName evidence="1">Uncharacterized protein</fullName>
    </submittedName>
</protein>
<sequence length="615" mass="69725">MINFFEREKNLHTFSDDQFLSEIQWKGSASSELRVAAEAGDVTTAALELQKALCCGRTKQSNSKKKETLFVPVLWSQHAFEETPRTADLADELQRATTTDWDLFLGKWLKKITPSRPVSSYELLILLELLPQIGKSLTPLVFWELWRVAFSASVELSHRLEEPAGSWPTRDQILLEQGELPWVAGGLFCDVKRAAQFRKCGRNLLRKELVNCIDDNGIPQAELFPSLLFWLAVFVRVSNHATKQNVSWWDDMVYHQFRNMIKMLTRMLRSDGSIPFGNGTPLHAIVLLKQAARVTQFGSRSRTFRLLQNVEQFQAKGQKKTQKTTALSMRKNYPVFQSDWGEVASLRSDWSPQADLLTVTYHQEIPQLELSVAGKVLLSGKWDIAVAIDGEPVPITNDWTCSCWSSDEDADYLELHLQLTDTVQIERQVLLSRTDSIALLADVVSGAGDARVDYSSWLPIAKKVIAESDIPTREWSLQQKGLFARVFPLALPQDRVQSVAGRFGLSENQEGTEKLELKQAALGGVYAPLLLSWHPRRKREYVDWRKLTVTHDGERLKSDAASGHRLRMGGKQWFLYHNVNKAKQSRTVLGHHTLNETVFGLFNTNGEVEPVLLVE</sequence>
<reference evidence="1" key="1">
    <citation type="submission" date="2018-06" db="EMBL/GenBank/DDBJ databases">
        <authorList>
            <person name="Zhirakovskaya E."/>
        </authorList>
    </citation>
    <scope>NUCLEOTIDE SEQUENCE</scope>
</reference>
<evidence type="ECO:0000313" key="1">
    <source>
        <dbReference type="EMBL" id="VAX41023.1"/>
    </source>
</evidence>
<dbReference type="AlphaFoldDB" id="A0A3B1DVQ9"/>
<organism evidence="1">
    <name type="scientific">hydrothermal vent metagenome</name>
    <dbReference type="NCBI Taxonomy" id="652676"/>
    <lineage>
        <taxon>unclassified sequences</taxon>
        <taxon>metagenomes</taxon>
        <taxon>ecological metagenomes</taxon>
    </lineage>
</organism>
<proteinExistence type="predicted"/>
<gene>
    <name evidence="1" type="ORF">MNBD_PLANCTO02-2616</name>
</gene>
<dbReference type="EMBL" id="UOGL01000504">
    <property type="protein sequence ID" value="VAX41023.1"/>
    <property type="molecule type" value="Genomic_DNA"/>
</dbReference>
<name>A0A3B1DVQ9_9ZZZZ</name>
<accession>A0A3B1DVQ9</accession>